<comment type="caution">
    <text evidence="2">The sequence shown here is derived from an EMBL/GenBank/DDBJ whole genome shotgun (WGS) entry which is preliminary data.</text>
</comment>
<dbReference type="Proteomes" id="UP000244240">
    <property type="component" value="Unassembled WGS sequence"/>
</dbReference>
<gene>
    <name evidence="2" type="ORF">C8P63_10539</name>
</gene>
<dbReference type="InterPro" id="IPR039568">
    <property type="entry name" value="Peptidase_MA-like_dom"/>
</dbReference>
<sequence length="291" mass="34802">MFTTRLWHPIKCIFLWLGSFLLLFSFLTSPQGKMFAQPVLHQGNHLLESWRLREYDEWKSNRVTVFHPPGLRSQAKLVAVEAERVLTTFQKRFGFQVKRPVPVFLFPNRPALRQHFSWNKGQSATGIYFSGAIYLLNPETWHEGFPSATGEPEQWARLFHENGPLYHEMAHFYLDLETGGNYPLWYTEAFAQWVEYQELGYEWVVPANNLKWHELYDYRDLDENFSRLPNQALAYRQSFRWLRWMVEQHGESSLYELHQRLSRSVPFDIAWKRVFGSSPEASFEEWRRQME</sequence>
<dbReference type="OrthoDB" id="9787613at2"/>
<reference evidence="2 3" key="1">
    <citation type="submission" date="2018-04" db="EMBL/GenBank/DDBJ databases">
        <title>Genomic Encyclopedia of Archaeal and Bacterial Type Strains, Phase II (KMG-II): from individual species to whole genera.</title>
        <authorList>
            <person name="Goeker M."/>
        </authorList>
    </citation>
    <scope>NUCLEOTIDE SEQUENCE [LARGE SCALE GENOMIC DNA]</scope>
    <source>
        <strain evidence="2 3">DSM 45787</strain>
    </source>
</reference>
<evidence type="ECO:0000313" key="3">
    <source>
        <dbReference type="Proteomes" id="UP000244240"/>
    </source>
</evidence>
<dbReference type="AlphaFoldDB" id="A0A2T6C286"/>
<feature type="domain" description="Peptidase MA-like" evidence="1">
    <location>
        <begin position="164"/>
        <end position="288"/>
    </location>
</feature>
<accession>A0A2T6C286</accession>
<evidence type="ECO:0000259" key="1">
    <source>
        <dbReference type="Pfam" id="PF13485"/>
    </source>
</evidence>
<evidence type="ECO:0000313" key="2">
    <source>
        <dbReference type="EMBL" id="PTX62444.1"/>
    </source>
</evidence>
<organism evidence="2 3">
    <name type="scientific">Melghirimyces profundicolus</name>
    <dbReference type="NCBI Taxonomy" id="1242148"/>
    <lineage>
        <taxon>Bacteria</taxon>
        <taxon>Bacillati</taxon>
        <taxon>Bacillota</taxon>
        <taxon>Bacilli</taxon>
        <taxon>Bacillales</taxon>
        <taxon>Thermoactinomycetaceae</taxon>
        <taxon>Melghirimyces</taxon>
    </lineage>
</organism>
<dbReference type="Pfam" id="PF13485">
    <property type="entry name" value="Peptidase_MA_2"/>
    <property type="match status" value="1"/>
</dbReference>
<dbReference type="EMBL" id="QBKR01000005">
    <property type="protein sequence ID" value="PTX62444.1"/>
    <property type="molecule type" value="Genomic_DNA"/>
</dbReference>
<proteinExistence type="predicted"/>
<keyword evidence="3" id="KW-1185">Reference proteome</keyword>
<protein>
    <submittedName>
        <fullName evidence="2">Basic secretory peptidase family protein</fullName>
    </submittedName>
</protein>
<name>A0A2T6C286_9BACL</name>